<name>A0AAV5WG24_9BILA</name>
<evidence type="ECO:0000313" key="1">
    <source>
        <dbReference type="EMBL" id="GMT29603.1"/>
    </source>
</evidence>
<dbReference type="AlphaFoldDB" id="A0AAV5WG24"/>
<evidence type="ECO:0000313" key="2">
    <source>
        <dbReference type="Proteomes" id="UP001432322"/>
    </source>
</evidence>
<reference evidence="1" key="1">
    <citation type="submission" date="2023-10" db="EMBL/GenBank/DDBJ databases">
        <title>Genome assembly of Pristionchus species.</title>
        <authorList>
            <person name="Yoshida K."/>
            <person name="Sommer R.J."/>
        </authorList>
    </citation>
    <scope>NUCLEOTIDE SEQUENCE</scope>
    <source>
        <strain evidence="1">RS5133</strain>
    </source>
</reference>
<dbReference type="Proteomes" id="UP001432322">
    <property type="component" value="Unassembled WGS sequence"/>
</dbReference>
<protein>
    <submittedName>
        <fullName evidence="1">Uncharacterized protein</fullName>
    </submittedName>
</protein>
<keyword evidence="2" id="KW-1185">Reference proteome</keyword>
<dbReference type="EMBL" id="BTSY01000005">
    <property type="protein sequence ID" value="GMT29603.1"/>
    <property type="molecule type" value="Genomic_DNA"/>
</dbReference>
<proteinExistence type="predicted"/>
<feature type="non-terminal residue" evidence="1">
    <location>
        <position position="1"/>
    </location>
</feature>
<accession>A0AAV5WG24</accession>
<comment type="caution">
    <text evidence="1">The sequence shown here is derived from an EMBL/GenBank/DDBJ whole genome shotgun (WGS) entry which is preliminary data.</text>
</comment>
<gene>
    <name evidence="1" type="ORF">PFISCL1PPCAC_20900</name>
</gene>
<organism evidence="1 2">
    <name type="scientific">Pristionchus fissidentatus</name>
    <dbReference type="NCBI Taxonomy" id="1538716"/>
    <lineage>
        <taxon>Eukaryota</taxon>
        <taxon>Metazoa</taxon>
        <taxon>Ecdysozoa</taxon>
        <taxon>Nematoda</taxon>
        <taxon>Chromadorea</taxon>
        <taxon>Rhabditida</taxon>
        <taxon>Rhabditina</taxon>
        <taxon>Diplogasteromorpha</taxon>
        <taxon>Diplogasteroidea</taxon>
        <taxon>Neodiplogasteridae</taxon>
        <taxon>Pristionchus</taxon>
    </lineage>
</organism>
<sequence>GNCSQKAQEVILNEETASIVGVRFFGDCQLEHTTYVVLTNTHLRVFSLYYAAGTCQLLHTIPIANNECSSMNQVVIAGDGVTPHDVWLIHENRLVLHQGRYGKFETPPIEHYWDEWGGVPTASCLLSARSDSDSNSYFDLAFIAKKKGRLGVLSAHHKDWRPAESVQFAQWPTHNTSTAVALHVEHLKSNPQDDLLLDLTVRLFALKKSSE</sequence>
<feature type="non-terminal residue" evidence="1">
    <location>
        <position position="211"/>
    </location>
</feature>